<feature type="transmembrane region" description="Helical" evidence="6">
    <location>
        <begin position="163"/>
        <end position="186"/>
    </location>
</feature>
<dbReference type="PANTHER" id="PTHR30086">
    <property type="entry name" value="ARGININE EXPORTER PROTEIN ARGO"/>
    <property type="match status" value="1"/>
</dbReference>
<keyword evidence="2" id="KW-1003">Cell membrane</keyword>
<evidence type="ECO:0000313" key="7">
    <source>
        <dbReference type="EMBL" id="BBF81217.1"/>
    </source>
</evidence>
<dbReference type="RefSeq" id="WP_126422132.1">
    <property type="nucleotide sequence ID" value="NZ_AP018827.1"/>
</dbReference>
<feature type="transmembrane region" description="Helical" evidence="6">
    <location>
        <begin position="76"/>
        <end position="94"/>
    </location>
</feature>
<sequence>MLSALPVDPSKYTAFLGAMFLMAITPGPANLFCISTGLGRSAPRVLMGVFGINTATLIWFVAAAFGLHLLITTLPVVFHAMTVAGAVYLLWIAVKTIRARKSHSAHELDLPANAQTLAREGLWATWKDGFMVQFLNPKVTLFFTAVLPPFLALDRPMTTQMPVFAATAIGMDVITMTTYGLSGLALTRFLSRGRNREYFEVCVGGLLGLIAVVILTHSAADLLRH</sequence>
<feature type="transmembrane region" description="Helical" evidence="6">
    <location>
        <begin position="45"/>
        <end position="70"/>
    </location>
</feature>
<dbReference type="GO" id="GO:0015171">
    <property type="term" value="F:amino acid transmembrane transporter activity"/>
    <property type="evidence" value="ECO:0007669"/>
    <property type="project" value="TreeGrafter"/>
</dbReference>
<dbReference type="PANTHER" id="PTHR30086:SF20">
    <property type="entry name" value="ARGININE EXPORTER PROTEIN ARGO-RELATED"/>
    <property type="match status" value="1"/>
</dbReference>
<comment type="subcellular location">
    <subcellularLocation>
        <location evidence="1">Cell membrane</location>
        <topology evidence="1">Multi-pass membrane protein</topology>
    </subcellularLocation>
</comment>
<keyword evidence="4 6" id="KW-1133">Transmembrane helix</keyword>
<feature type="transmembrane region" description="Helical" evidence="6">
    <location>
        <begin position="198"/>
        <end position="220"/>
    </location>
</feature>
<keyword evidence="3 6" id="KW-0812">Transmembrane</keyword>
<dbReference type="InterPro" id="IPR001123">
    <property type="entry name" value="LeuE-type"/>
</dbReference>
<organism evidence="7 8">
    <name type="scientific">Asticcacaulis excentricus</name>
    <dbReference type="NCBI Taxonomy" id="78587"/>
    <lineage>
        <taxon>Bacteria</taxon>
        <taxon>Pseudomonadati</taxon>
        <taxon>Pseudomonadota</taxon>
        <taxon>Alphaproteobacteria</taxon>
        <taxon>Caulobacterales</taxon>
        <taxon>Caulobacteraceae</taxon>
        <taxon>Asticcacaulis</taxon>
    </lineage>
</organism>
<feature type="transmembrane region" description="Helical" evidence="6">
    <location>
        <begin position="134"/>
        <end position="151"/>
    </location>
</feature>
<dbReference type="EMBL" id="AP018827">
    <property type="protein sequence ID" value="BBF81217.1"/>
    <property type="molecule type" value="Genomic_DNA"/>
</dbReference>
<reference evidence="8" key="2">
    <citation type="journal article" date="2017" name="Plant Physiol. Biochem.">
        <title>Differential oxidative and antioxidative response of duckweed Lemna minor toward plant growth promoting/inhibiting bacteria.</title>
        <authorList>
            <person name="Ishizawa H."/>
            <person name="Kuroda M."/>
            <person name="Morikawa M."/>
            <person name="Ike M."/>
        </authorList>
    </citation>
    <scope>NUCLEOTIDE SEQUENCE [LARGE SCALE GENOMIC DNA]</scope>
    <source>
        <strain evidence="8">M6</strain>
    </source>
</reference>
<proteinExistence type="predicted"/>
<reference evidence="8" key="1">
    <citation type="journal article" date="2017" name="Biotechnol. Biofuels">
        <title>Evaluation of environmental bacterial communities as a factor affecting the growth of duckweed Lemna minor.</title>
        <authorList>
            <person name="Ishizawa H."/>
            <person name="Kuroda M."/>
            <person name="Morikawa M."/>
            <person name="Ike M."/>
        </authorList>
    </citation>
    <scope>NUCLEOTIDE SEQUENCE [LARGE SCALE GENOMIC DNA]</scope>
    <source>
        <strain evidence="8">M6</strain>
    </source>
</reference>
<protein>
    <submittedName>
        <fullName evidence="7">Efflux protein, LysE family</fullName>
    </submittedName>
</protein>
<name>A0A3G9G399_9CAUL</name>
<dbReference type="Proteomes" id="UP000278756">
    <property type="component" value="Chromosome 1"/>
</dbReference>
<evidence type="ECO:0000256" key="3">
    <source>
        <dbReference type="ARBA" id="ARBA00022692"/>
    </source>
</evidence>
<evidence type="ECO:0000256" key="1">
    <source>
        <dbReference type="ARBA" id="ARBA00004651"/>
    </source>
</evidence>
<keyword evidence="5 6" id="KW-0472">Membrane</keyword>
<dbReference type="Pfam" id="PF01810">
    <property type="entry name" value="LysE"/>
    <property type="match status" value="1"/>
</dbReference>
<gene>
    <name evidence="7" type="ORF">EM6_1814</name>
</gene>
<evidence type="ECO:0000313" key="8">
    <source>
        <dbReference type="Proteomes" id="UP000278756"/>
    </source>
</evidence>
<evidence type="ECO:0000256" key="5">
    <source>
        <dbReference type="ARBA" id="ARBA00023136"/>
    </source>
</evidence>
<feature type="transmembrane region" description="Helical" evidence="6">
    <location>
        <begin position="12"/>
        <end position="33"/>
    </location>
</feature>
<accession>A0A3G9G399</accession>
<evidence type="ECO:0000256" key="4">
    <source>
        <dbReference type="ARBA" id="ARBA00022989"/>
    </source>
</evidence>
<dbReference type="GO" id="GO:0005886">
    <property type="term" value="C:plasma membrane"/>
    <property type="evidence" value="ECO:0007669"/>
    <property type="project" value="UniProtKB-SubCell"/>
</dbReference>
<dbReference type="OrthoDB" id="9804822at2"/>
<dbReference type="AlphaFoldDB" id="A0A3G9G399"/>
<evidence type="ECO:0000256" key="2">
    <source>
        <dbReference type="ARBA" id="ARBA00022475"/>
    </source>
</evidence>
<evidence type="ECO:0000256" key="6">
    <source>
        <dbReference type="SAM" id="Phobius"/>
    </source>
</evidence>